<evidence type="ECO:0000313" key="4">
    <source>
        <dbReference type="Proteomes" id="UP000042527"/>
    </source>
</evidence>
<dbReference type="RefSeq" id="WP_024751707.1">
    <property type="nucleotide sequence ID" value="NZ_CDNC01000012.1"/>
</dbReference>
<dbReference type="AlphaFoldDB" id="A0A0B7GVT3"/>
<dbReference type="EMBL" id="CP042817">
    <property type="protein sequence ID" value="QEJ98625.1"/>
    <property type="molecule type" value="Genomic_DNA"/>
</dbReference>
<gene>
    <name evidence="2" type="ORF">FUT82_04685</name>
    <name evidence="3" type="ORF">FUT82_11860</name>
    <name evidence="1" type="ORF">TPHV1_20199</name>
</gene>
<proteinExistence type="predicted"/>
<keyword evidence="4" id="KW-1185">Reference proteome</keyword>
<evidence type="ECO:0000313" key="5">
    <source>
        <dbReference type="Proteomes" id="UP000323594"/>
    </source>
</evidence>
<name>A0A0B7GVT3_TREPH</name>
<accession>A0A0B7GVT3</accession>
<reference evidence="1" key="2">
    <citation type="submission" date="2015-01" db="EMBL/GenBank/DDBJ databases">
        <authorList>
            <person name="Xiang T."/>
            <person name="Song Y."/>
            <person name="Huang L."/>
            <person name="Wang B."/>
            <person name="Wu P."/>
        </authorList>
    </citation>
    <scope>NUCLEOTIDE SEQUENCE [LARGE SCALE GENOMIC DNA]</scope>
    <source>
        <strain evidence="1">V1</strain>
    </source>
</reference>
<dbReference type="Proteomes" id="UP000042527">
    <property type="component" value="Unassembled WGS sequence"/>
</dbReference>
<reference evidence="4" key="1">
    <citation type="submission" date="2015-01" db="EMBL/GenBank/DDBJ databases">
        <authorList>
            <person name="Manzoor Shahid"/>
            <person name="Zubair Saima"/>
        </authorList>
    </citation>
    <scope>NUCLEOTIDE SEQUENCE [LARGE SCALE GENOMIC DNA]</scope>
    <source>
        <strain evidence="4">V1</strain>
    </source>
</reference>
<dbReference type="GeneID" id="57753341"/>
<sequence length="121" mass="13965">MKILNIFLIQAGFSSYGLPKKDLSITKEVATEMKDKEHDKALAVQSIVFTITEDEETLAEMALKYMVIFCDFENESNKELEDSIFKEMQQVYIDKANEFLVPAHLPALYRPHLQDMINSED</sequence>
<evidence type="ECO:0000313" key="1">
    <source>
        <dbReference type="EMBL" id="CEM61662.1"/>
    </source>
</evidence>
<dbReference type="EMBL" id="CDNC01000012">
    <property type="protein sequence ID" value="CEM61662.1"/>
    <property type="molecule type" value="Genomic_DNA"/>
</dbReference>
<organism evidence="1 4">
    <name type="scientific">Treponema phagedenis</name>
    <dbReference type="NCBI Taxonomy" id="162"/>
    <lineage>
        <taxon>Bacteria</taxon>
        <taxon>Pseudomonadati</taxon>
        <taxon>Spirochaetota</taxon>
        <taxon>Spirochaetia</taxon>
        <taxon>Spirochaetales</taxon>
        <taxon>Treponemataceae</taxon>
        <taxon>Treponema</taxon>
    </lineage>
</organism>
<evidence type="ECO:0000313" key="2">
    <source>
        <dbReference type="EMBL" id="QEJ97358.1"/>
    </source>
</evidence>
<evidence type="ECO:0000313" key="3">
    <source>
        <dbReference type="EMBL" id="QEJ98625.1"/>
    </source>
</evidence>
<dbReference type="Proteomes" id="UP000323594">
    <property type="component" value="Chromosome"/>
</dbReference>
<dbReference type="EMBL" id="CP042817">
    <property type="protein sequence ID" value="QEJ97358.1"/>
    <property type="molecule type" value="Genomic_DNA"/>
</dbReference>
<reference evidence="2 5" key="3">
    <citation type="submission" date="2019-08" db="EMBL/GenBank/DDBJ databases">
        <authorList>
            <person name="Kuhnert P."/>
        </authorList>
    </citation>
    <scope>NUCLEOTIDE SEQUENCE [LARGE SCALE GENOMIC DNA]</scope>
    <source>
        <strain evidence="2 5">B36.5</strain>
    </source>
</reference>
<protein>
    <submittedName>
        <fullName evidence="1">Uncharacterized protein</fullName>
    </submittedName>
</protein>